<proteinExistence type="predicted"/>
<dbReference type="InterPro" id="IPR033932">
    <property type="entry name" value="YtcJ-like"/>
</dbReference>
<dbReference type="Pfam" id="PF07969">
    <property type="entry name" value="Amidohydro_3"/>
    <property type="match status" value="1"/>
</dbReference>
<dbReference type="Gene3D" id="3.10.310.70">
    <property type="match status" value="1"/>
</dbReference>
<reference evidence="2" key="2">
    <citation type="submission" date="2021-04" db="EMBL/GenBank/DDBJ databases">
        <authorList>
            <person name="Gilroy R."/>
        </authorList>
    </citation>
    <scope>NUCLEOTIDE SEQUENCE</scope>
    <source>
        <strain evidence="2">CHK180-15479</strain>
    </source>
</reference>
<dbReference type="SUPFAM" id="SSF51338">
    <property type="entry name" value="Composite domain of metallo-dependent hydrolases"/>
    <property type="match status" value="1"/>
</dbReference>
<dbReference type="Gene3D" id="3.20.20.140">
    <property type="entry name" value="Metal-dependent hydrolases"/>
    <property type="match status" value="1"/>
</dbReference>
<dbReference type="AlphaFoldDB" id="A0A9D2SHY2"/>
<comment type="caution">
    <text evidence="2">The sequence shown here is derived from an EMBL/GenBank/DDBJ whole genome shotgun (WGS) entry which is preliminary data.</text>
</comment>
<dbReference type="EMBL" id="DWWT01000026">
    <property type="protein sequence ID" value="HJC05708.1"/>
    <property type="molecule type" value="Genomic_DNA"/>
</dbReference>
<dbReference type="InterPro" id="IPR013108">
    <property type="entry name" value="Amidohydro_3"/>
</dbReference>
<dbReference type="InterPro" id="IPR011059">
    <property type="entry name" value="Metal-dep_hydrolase_composite"/>
</dbReference>
<evidence type="ECO:0000259" key="1">
    <source>
        <dbReference type="Pfam" id="PF07969"/>
    </source>
</evidence>
<dbReference type="Gene3D" id="2.30.40.10">
    <property type="entry name" value="Urease, subunit C, domain 1"/>
    <property type="match status" value="1"/>
</dbReference>
<dbReference type="Proteomes" id="UP000823910">
    <property type="component" value="Unassembled WGS sequence"/>
</dbReference>
<accession>A0A9D2SHY2</accession>
<dbReference type="PANTHER" id="PTHR22642">
    <property type="entry name" value="IMIDAZOLONEPROPIONASE"/>
    <property type="match status" value="1"/>
</dbReference>
<protein>
    <submittedName>
        <fullName evidence="2">Amidohydrolase</fullName>
    </submittedName>
</protein>
<dbReference type="GO" id="GO:0016810">
    <property type="term" value="F:hydrolase activity, acting on carbon-nitrogen (but not peptide) bonds"/>
    <property type="evidence" value="ECO:0007669"/>
    <property type="project" value="InterPro"/>
</dbReference>
<name>A0A9D2SHY2_9FIRM</name>
<dbReference type="SUPFAM" id="SSF51556">
    <property type="entry name" value="Metallo-dependent hydrolases"/>
    <property type="match status" value="1"/>
</dbReference>
<feature type="domain" description="Amidohydrolase 3" evidence="1">
    <location>
        <begin position="53"/>
        <end position="540"/>
    </location>
</feature>
<evidence type="ECO:0000313" key="3">
    <source>
        <dbReference type="Proteomes" id="UP000823910"/>
    </source>
</evidence>
<gene>
    <name evidence="2" type="ORF">H9704_06080</name>
</gene>
<organism evidence="2 3">
    <name type="scientific">Candidatus Enterocloster excrementipullorum</name>
    <dbReference type="NCBI Taxonomy" id="2838559"/>
    <lineage>
        <taxon>Bacteria</taxon>
        <taxon>Bacillati</taxon>
        <taxon>Bacillota</taxon>
        <taxon>Clostridia</taxon>
        <taxon>Lachnospirales</taxon>
        <taxon>Lachnospiraceae</taxon>
        <taxon>Enterocloster</taxon>
    </lineage>
</organism>
<reference evidence="2" key="1">
    <citation type="journal article" date="2021" name="PeerJ">
        <title>Extensive microbial diversity within the chicken gut microbiome revealed by metagenomics and culture.</title>
        <authorList>
            <person name="Gilroy R."/>
            <person name="Ravi A."/>
            <person name="Getino M."/>
            <person name="Pursley I."/>
            <person name="Horton D.L."/>
            <person name="Alikhan N.F."/>
            <person name="Baker D."/>
            <person name="Gharbi K."/>
            <person name="Hall N."/>
            <person name="Watson M."/>
            <person name="Adriaenssens E.M."/>
            <person name="Foster-Nyarko E."/>
            <person name="Jarju S."/>
            <person name="Secka A."/>
            <person name="Antonio M."/>
            <person name="Oren A."/>
            <person name="Chaudhuri R.R."/>
            <person name="La Ragione R."/>
            <person name="Hildebrand F."/>
            <person name="Pallen M.J."/>
        </authorList>
    </citation>
    <scope>NUCLEOTIDE SEQUENCE</scope>
    <source>
        <strain evidence="2">CHK180-15479</strain>
    </source>
</reference>
<dbReference type="InterPro" id="IPR032466">
    <property type="entry name" value="Metal_Hydrolase"/>
</dbReference>
<evidence type="ECO:0000313" key="2">
    <source>
        <dbReference type="EMBL" id="HJC05708.1"/>
    </source>
</evidence>
<dbReference type="CDD" id="cd01300">
    <property type="entry name" value="YtcJ_like"/>
    <property type="match status" value="1"/>
</dbReference>
<sequence length="546" mass="60698">MGQILYYNGTIITMEERNAPYAEAVLTEGERIKARGSFDAVKAQASKEAHLADLQGRTMIPGFIDPHSHFTACAGKNLEADLSEAETFSDIIRIVKRFIRGNQVAPGQWVTASDYDHNRLQERTHPRRQVLDEAAPENPLVLKHQSGHMGCFNTRALECLGIRADTPAPAGGMIEKDAEGPTGYMEENAFVGFLRRVPMPSIQAYLEAYGRAQALYASCGITTAQEGMMPLDLAPLYKALLASGILKLDIVGYADMGQADQVMDAFRENIRQYRNHFKLGGCKIFLDGSPQGRTAWMRAPYEPQEGQPADYRGYGTMTDEAVRDAIRKARESKMQLLAHCNGDGACGQYLDCWEQAAEEERTEREKRAGGRTPGNDRPVMIHAQLLGLDQLARLKALGMIPSFFLAHVYHWGEDHVRNFGWERASRISPAGSALALGIPFTLHQDSPVIRPDMLETLWCAVNRLTRDGRILGKEERIPVWDALRAVTANGAWQYFEEEEKGTISPGKRADFALLSADPLKTPPENLRDIRVLATVKDGERIWGDGI</sequence>
<dbReference type="PANTHER" id="PTHR22642:SF2">
    <property type="entry name" value="PROTEIN LONG AFTER FAR-RED 3"/>
    <property type="match status" value="1"/>
</dbReference>